<dbReference type="PANTHER" id="PTHR38340">
    <property type="entry name" value="S-LAYER PROTEIN"/>
    <property type="match status" value="1"/>
</dbReference>
<keyword evidence="2" id="KW-0964">Secreted</keyword>
<organism evidence="3 4">
    <name type="scientific">Tabrizicola oligotrophica</name>
    <dbReference type="NCBI Taxonomy" id="2710650"/>
    <lineage>
        <taxon>Bacteria</taxon>
        <taxon>Pseudomonadati</taxon>
        <taxon>Pseudomonadota</taxon>
        <taxon>Alphaproteobacteria</taxon>
        <taxon>Rhodobacterales</taxon>
        <taxon>Paracoccaceae</taxon>
        <taxon>Tabrizicola</taxon>
    </lineage>
</organism>
<dbReference type="PROSITE" id="PS00330">
    <property type="entry name" value="HEMOLYSIN_CALCIUM"/>
    <property type="match status" value="14"/>
</dbReference>
<name>A0A6M0QWY4_9RHOB</name>
<keyword evidence="4" id="KW-1185">Reference proteome</keyword>
<evidence type="ECO:0000313" key="4">
    <source>
        <dbReference type="Proteomes" id="UP000477782"/>
    </source>
</evidence>
<proteinExistence type="predicted"/>
<dbReference type="GO" id="GO:0005576">
    <property type="term" value="C:extracellular region"/>
    <property type="evidence" value="ECO:0007669"/>
    <property type="project" value="UniProtKB-SubCell"/>
</dbReference>
<dbReference type="PRINTS" id="PR00313">
    <property type="entry name" value="CABNDNGRPT"/>
</dbReference>
<dbReference type="Pfam" id="PF00353">
    <property type="entry name" value="HemolysinCabind"/>
    <property type="match status" value="9"/>
</dbReference>
<dbReference type="SUPFAM" id="SSF51120">
    <property type="entry name" value="beta-Roll"/>
    <property type="match status" value="7"/>
</dbReference>
<dbReference type="RefSeq" id="WP_164627884.1">
    <property type="nucleotide sequence ID" value="NZ_JAAIVJ010000017.1"/>
</dbReference>
<dbReference type="InterPro" id="IPR011049">
    <property type="entry name" value="Serralysin-like_metalloprot_C"/>
</dbReference>
<dbReference type="PANTHER" id="PTHR38340:SF1">
    <property type="entry name" value="S-LAYER PROTEIN"/>
    <property type="match status" value="1"/>
</dbReference>
<dbReference type="Gene3D" id="2.150.10.10">
    <property type="entry name" value="Serralysin-like metalloprotease, C-terminal"/>
    <property type="match status" value="8"/>
</dbReference>
<dbReference type="InterPro" id="IPR050557">
    <property type="entry name" value="RTX_toxin/Mannuronan_C5-epim"/>
</dbReference>
<sequence length="1000" mass="97924">MATFTGTDEADTLAGGAGADTLIGGAGNDTYIVDSLGEVVVEEAGGGIDRIVASVLDGDDSYSLALWSQVEDLRYSGGQAATLLGNGAANRIEANAATSTADQLSGGAGNDSLFGFGGADMLAGGLGDDLLDGGSGADRLIGGAGNDTYVIDSAGDRVAELAGGGRDQIRSGIAFDLGQDWASEIEDLTYTGAIAAGLGGNDLDNRLTSLGAAADSLFGGAGNDTLAGGGGADTLTGGLGDDYYRIGIGDVVIEALGEGRDTYEGQRTTIASGGAATTIENLIFTGTGAATLTGNGLANLIEGGTGANTVNGGLGDDTLAGGAGADLLNGGEGNDRLFGGALPGLVLGRDRVNDSSIDQLAGGQGNDTYVVSDTQDVVIEGALEGSRDVVVSAVSNRITRYANVEALILEDGSSAYSATGGGAGDLLIGNDGDNLVSGGLGHDTLAGWGLATAAGSADILLGGAGNDVLLARSLFGSAGRVDLTVDGGTGNDLYVIGPDVALSGWDEAGTDTAIVHGSASLAQLSGIERIYLYGAAGGPEAEAHAAMIAAFAALSGGDALDLAALEAGRDVTGNALANSIFGNALGNQLSGGAGDDTIRGGNGDDTLTGGTGIDLLIGGAGNDSYHLDTGDLLSETASGGFDRLYSATLASNAAFGAYANIEGWLYTGAASVSLHRGVANLSADLLGGGSGNDTLRGYGGDDTLSGGSGNDILTGDAGNDALLGAAGDDTLSGGDDEDSLDGGLGADLLSGDLGDDRLDGGGGDDLLSGAAGVDTLAGGSGNDTLEGGENSDRLVGGAGNDVIAFGDVTVDATVSGDHLFGDDPDNPGMAGADEFRLQAIGAGSAVSETFSGSGIFRFAGGATIGDFEQGKDRIGVAASLLGNLDGAVDGSSDVVSGASTFSATDEIIFFRSDAAEAFAAAPEAFLTPINAATLTPILVSADAAIAVNVTRLLVFDDGTNSAVFLFQSANGDAAVTIDEIYLATVVTGSDALQLSDFFLF</sequence>
<protein>
    <submittedName>
        <fullName evidence="3">Calcium-binding protein</fullName>
    </submittedName>
</protein>
<evidence type="ECO:0000256" key="2">
    <source>
        <dbReference type="ARBA" id="ARBA00022525"/>
    </source>
</evidence>
<reference evidence="3 4" key="1">
    <citation type="submission" date="2020-02" db="EMBL/GenBank/DDBJ databases">
        <authorList>
            <person name="Chen W.-M."/>
        </authorList>
    </citation>
    <scope>NUCLEOTIDE SEQUENCE [LARGE SCALE GENOMIC DNA]</scope>
    <source>
        <strain evidence="3 4">KMS-5</strain>
    </source>
</reference>
<dbReference type="GO" id="GO:0005509">
    <property type="term" value="F:calcium ion binding"/>
    <property type="evidence" value="ECO:0007669"/>
    <property type="project" value="InterPro"/>
</dbReference>
<dbReference type="Proteomes" id="UP000477782">
    <property type="component" value="Unassembled WGS sequence"/>
</dbReference>
<accession>A0A6M0QWY4</accession>
<comment type="caution">
    <text evidence="3">The sequence shown here is derived from an EMBL/GenBank/DDBJ whole genome shotgun (WGS) entry which is preliminary data.</text>
</comment>
<evidence type="ECO:0000313" key="3">
    <source>
        <dbReference type="EMBL" id="NEY91979.1"/>
    </source>
</evidence>
<gene>
    <name evidence="3" type="ORF">G4Z14_16940</name>
</gene>
<dbReference type="InterPro" id="IPR001343">
    <property type="entry name" value="Hemolysn_Ca-bd"/>
</dbReference>
<dbReference type="InterPro" id="IPR018511">
    <property type="entry name" value="Hemolysin-typ_Ca-bd_CS"/>
</dbReference>
<dbReference type="AlphaFoldDB" id="A0A6M0QWY4"/>
<comment type="subcellular location">
    <subcellularLocation>
        <location evidence="1">Secreted</location>
    </subcellularLocation>
</comment>
<evidence type="ECO:0000256" key="1">
    <source>
        <dbReference type="ARBA" id="ARBA00004613"/>
    </source>
</evidence>
<dbReference type="EMBL" id="JAAIVJ010000017">
    <property type="protein sequence ID" value="NEY91979.1"/>
    <property type="molecule type" value="Genomic_DNA"/>
</dbReference>